<keyword evidence="3 5" id="KW-1133">Transmembrane helix</keyword>
<feature type="transmembrane region" description="Helical" evidence="5">
    <location>
        <begin position="130"/>
        <end position="149"/>
    </location>
</feature>
<feature type="domain" description="O-antigen ligase-related" evidence="6">
    <location>
        <begin position="238"/>
        <end position="382"/>
    </location>
</feature>
<dbReference type="InterPro" id="IPR051533">
    <property type="entry name" value="WaaL-like"/>
</dbReference>
<comment type="subcellular location">
    <subcellularLocation>
        <location evidence="1">Membrane</location>
        <topology evidence="1">Multi-pass membrane protein</topology>
    </subcellularLocation>
</comment>
<dbReference type="GO" id="GO:0016020">
    <property type="term" value="C:membrane"/>
    <property type="evidence" value="ECO:0007669"/>
    <property type="project" value="UniProtKB-SubCell"/>
</dbReference>
<feature type="transmembrane region" description="Helical" evidence="5">
    <location>
        <begin position="420"/>
        <end position="437"/>
    </location>
</feature>
<evidence type="ECO:0000256" key="4">
    <source>
        <dbReference type="ARBA" id="ARBA00023136"/>
    </source>
</evidence>
<feature type="transmembrane region" description="Helical" evidence="5">
    <location>
        <begin position="279"/>
        <end position="299"/>
    </location>
</feature>
<feature type="transmembrane region" description="Helical" evidence="5">
    <location>
        <begin position="78"/>
        <end position="96"/>
    </location>
</feature>
<dbReference type="GO" id="GO:0016874">
    <property type="term" value="F:ligase activity"/>
    <property type="evidence" value="ECO:0007669"/>
    <property type="project" value="UniProtKB-KW"/>
</dbReference>
<evidence type="ECO:0000313" key="8">
    <source>
        <dbReference type="Proteomes" id="UP000199321"/>
    </source>
</evidence>
<dbReference type="PANTHER" id="PTHR37422:SF17">
    <property type="entry name" value="O-ANTIGEN LIGASE"/>
    <property type="match status" value="1"/>
</dbReference>
<feature type="transmembrane region" description="Helical" evidence="5">
    <location>
        <begin position="103"/>
        <end position="124"/>
    </location>
</feature>
<feature type="transmembrane region" description="Helical" evidence="5">
    <location>
        <begin position="374"/>
        <end position="392"/>
    </location>
</feature>
<keyword evidence="8" id="KW-1185">Reference proteome</keyword>
<feature type="transmembrane region" description="Helical" evidence="5">
    <location>
        <begin position="200"/>
        <end position="220"/>
    </location>
</feature>
<organism evidence="7 8">
    <name type="scientific">Ulvibacter litoralis</name>
    <dbReference type="NCBI Taxonomy" id="227084"/>
    <lineage>
        <taxon>Bacteria</taxon>
        <taxon>Pseudomonadati</taxon>
        <taxon>Bacteroidota</taxon>
        <taxon>Flavobacteriia</taxon>
        <taxon>Flavobacteriales</taxon>
        <taxon>Flavobacteriaceae</taxon>
        <taxon>Ulvibacter</taxon>
    </lineage>
</organism>
<dbReference type="STRING" id="227084.SAMN05421855_103366"/>
<dbReference type="Pfam" id="PF04932">
    <property type="entry name" value="Wzy_C"/>
    <property type="match status" value="1"/>
</dbReference>
<proteinExistence type="predicted"/>
<sequence>MSKKIKYTQLVAIHIALGIGIYVIPGFAKLILPVIILFFLVLLLSGNNKNDEALMAAAYIMGYEVLSRMTGTSISYEFAKYAVIGFLFIGMFYRGFHRKSWPYIFFIFLLIPGIVLSAINLNYGSNVGNAIGFNLSGPVCLAISALYCYDRKMSFQKFQTILMCIFLPLITMVTYLYFYTPDLRESLRGTGSNFDASGGFGPNQVATILGLAIFILFTRLLTVNNKLVNLIDLGLLGMMTYRAIVTFSRGGVITAIICILFFLFYYYRKIDASKKAKLIPRLLIVVGVLAVTWGVSVFYTSGLIVNRYSNEDAAGQLKEDITTGREILIETELNAFYENPILGIGVGKAKEYREAQTGINLPTHNETSRMLSEHGVFGIAGLLVLLFAPLAFRRNVKTNFFFYSFLAFWFLTINHSSMRIAAPAFIYGLALINIVDFRKMKK</sequence>
<keyword evidence="2 5" id="KW-0812">Transmembrane</keyword>
<dbReference type="InterPro" id="IPR007016">
    <property type="entry name" value="O-antigen_ligase-rel_domated"/>
</dbReference>
<feature type="transmembrane region" description="Helical" evidence="5">
    <location>
        <begin position="399"/>
        <end position="414"/>
    </location>
</feature>
<evidence type="ECO:0000256" key="3">
    <source>
        <dbReference type="ARBA" id="ARBA00022989"/>
    </source>
</evidence>
<keyword evidence="7" id="KW-0436">Ligase</keyword>
<dbReference type="Proteomes" id="UP000199321">
    <property type="component" value="Unassembled WGS sequence"/>
</dbReference>
<reference evidence="7 8" key="1">
    <citation type="submission" date="2016-10" db="EMBL/GenBank/DDBJ databases">
        <authorList>
            <person name="de Groot N.N."/>
        </authorList>
    </citation>
    <scope>NUCLEOTIDE SEQUENCE [LARGE SCALE GENOMIC DNA]</scope>
    <source>
        <strain evidence="7 8">DSM 16195</strain>
    </source>
</reference>
<evidence type="ECO:0000256" key="1">
    <source>
        <dbReference type="ARBA" id="ARBA00004141"/>
    </source>
</evidence>
<evidence type="ECO:0000256" key="5">
    <source>
        <dbReference type="SAM" id="Phobius"/>
    </source>
</evidence>
<evidence type="ECO:0000256" key="2">
    <source>
        <dbReference type="ARBA" id="ARBA00022692"/>
    </source>
</evidence>
<feature type="transmembrane region" description="Helical" evidence="5">
    <location>
        <begin position="250"/>
        <end position="267"/>
    </location>
</feature>
<dbReference type="AlphaFoldDB" id="A0A1G7GWK5"/>
<feature type="transmembrane region" description="Helical" evidence="5">
    <location>
        <begin position="53"/>
        <end position="72"/>
    </location>
</feature>
<feature type="transmembrane region" description="Helical" evidence="5">
    <location>
        <begin position="161"/>
        <end position="180"/>
    </location>
</feature>
<feature type="transmembrane region" description="Helical" evidence="5">
    <location>
        <begin position="30"/>
        <end position="46"/>
    </location>
</feature>
<gene>
    <name evidence="7" type="ORF">SAMN05421855_103366</name>
</gene>
<protein>
    <submittedName>
        <fullName evidence="7">O-Antigen ligase</fullName>
    </submittedName>
</protein>
<name>A0A1G7GWK5_9FLAO</name>
<evidence type="ECO:0000313" key="7">
    <source>
        <dbReference type="EMBL" id="SDE92485.1"/>
    </source>
</evidence>
<accession>A0A1G7GWK5</accession>
<dbReference type="EMBL" id="FNBA01000003">
    <property type="protein sequence ID" value="SDE92485.1"/>
    <property type="molecule type" value="Genomic_DNA"/>
</dbReference>
<dbReference type="PANTHER" id="PTHR37422">
    <property type="entry name" value="TEICHURONIC ACID BIOSYNTHESIS PROTEIN TUAE"/>
    <property type="match status" value="1"/>
</dbReference>
<evidence type="ECO:0000259" key="6">
    <source>
        <dbReference type="Pfam" id="PF04932"/>
    </source>
</evidence>
<keyword evidence="4 5" id="KW-0472">Membrane</keyword>
<dbReference type="RefSeq" id="WP_175445441.1">
    <property type="nucleotide sequence ID" value="NZ_BMWO01000005.1"/>
</dbReference>